<gene>
    <name evidence="1" type="ORF">ACFO8Q_21795</name>
</gene>
<reference evidence="2" key="1">
    <citation type="journal article" date="2019" name="Int. J. Syst. Evol. Microbiol.">
        <title>The Global Catalogue of Microorganisms (GCM) 10K type strain sequencing project: providing services to taxonomists for standard genome sequencing and annotation.</title>
        <authorList>
            <consortium name="The Broad Institute Genomics Platform"/>
            <consortium name="The Broad Institute Genome Sequencing Center for Infectious Disease"/>
            <person name="Wu L."/>
            <person name="Ma J."/>
        </authorList>
    </citation>
    <scope>NUCLEOTIDE SEQUENCE [LARGE SCALE GENOMIC DNA]</scope>
    <source>
        <strain evidence="2">WYCCWR 12678</strain>
    </source>
</reference>
<organism evidence="1 2">
    <name type="scientific">Effusibacillus consociatus</name>
    <dbReference type="NCBI Taxonomy" id="1117041"/>
    <lineage>
        <taxon>Bacteria</taxon>
        <taxon>Bacillati</taxon>
        <taxon>Bacillota</taxon>
        <taxon>Bacilli</taxon>
        <taxon>Bacillales</taxon>
        <taxon>Alicyclobacillaceae</taxon>
        <taxon>Effusibacillus</taxon>
    </lineage>
</organism>
<sequence length="63" mass="7188">KKRAAVATGRKILTIAYHVLKDKEPYKELGPNYYDERIKTRVINQAIKRLESLGCKVTIESVA</sequence>
<comment type="caution">
    <text evidence="1">The sequence shown here is derived from an EMBL/GenBank/DDBJ whole genome shotgun (WGS) entry which is preliminary data.</text>
</comment>
<dbReference type="EMBL" id="JBHSHC010000151">
    <property type="protein sequence ID" value="MFC4769922.1"/>
    <property type="molecule type" value="Genomic_DNA"/>
</dbReference>
<proteinExistence type="predicted"/>
<accession>A0ABV9Q9I7</accession>
<name>A0ABV9Q9I7_9BACL</name>
<evidence type="ECO:0000313" key="1">
    <source>
        <dbReference type="EMBL" id="MFC4769922.1"/>
    </source>
</evidence>
<dbReference type="Proteomes" id="UP001596002">
    <property type="component" value="Unassembled WGS sequence"/>
</dbReference>
<evidence type="ECO:0000313" key="2">
    <source>
        <dbReference type="Proteomes" id="UP001596002"/>
    </source>
</evidence>
<feature type="non-terminal residue" evidence="1">
    <location>
        <position position="1"/>
    </location>
</feature>
<keyword evidence="2" id="KW-1185">Reference proteome</keyword>
<protein>
    <submittedName>
        <fullName evidence="1">IS110 family transposase</fullName>
    </submittedName>
</protein>